<evidence type="ECO:0000313" key="6">
    <source>
        <dbReference type="EMBL" id="MBV2133036.1"/>
    </source>
</evidence>
<dbReference type="Pfam" id="PF04357">
    <property type="entry name" value="TamB"/>
    <property type="match status" value="1"/>
</dbReference>
<evidence type="ECO:0000256" key="2">
    <source>
        <dbReference type="ARBA" id="ARBA00022692"/>
    </source>
</evidence>
<evidence type="ECO:0000259" key="5">
    <source>
        <dbReference type="Pfam" id="PF04357"/>
    </source>
</evidence>
<reference evidence="6 7" key="1">
    <citation type="submission" date="2021-06" db="EMBL/GenBank/DDBJ databases">
        <title>Differences between aerobic and microaerobic xylene degrading microbial communities.</title>
        <authorList>
            <person name="Banerjee S."/>
            <person name="Tancsics A."/>
        </authorList>
    </citation>
    <scope>NUCLEOTIDE SEQUENCE [LARGE SCALE GENOMIC DNA]</scope>
    <source>
        <strain evidence="6 7">MAP12</strain>
    </source>
</reference>
<dbReference type="RefSeq" id="WP_217681498.1">
    <property type="nucleotide sequence ID" value="NZ_JAHRGL010000019.1"/>
</dbReference>
<gene>
    <name evidence="6" type="ORF">KRX52_09500</name>
</gene>
<dbReference type="InterPro" id="IPR007452">
    <property type="entry name" value="TamB_C"/>
</dbReference>
<proteinExistence type="predicted"/>
<evidence type="ECO:0000256" key="4">
    <source>
        <dbReference type="ARBA" id="ARBA00023136"/>
    </source>
</evidence>
<protein>
    <submittedName>
        <fullName evidence="6">Translocation/assembly module TamB</fullName>
    </submittedName>
</protein>
<evidence type="ECO:0000256" key="1">
    <source>
        <dbReference type="ARBA" id="ARBA00004167"/>
    </source>
</evidence>
<name>A0ABS6MW55_9GAMM</name>
<sequence>MRRCWRGLGVAGLLLLLVLAAVLGLPATETGSRWLLGRVPGLAVEDFRGRLLGNWSASALRWQSGETRMALESLRVTNRLACLPEGLMCLDELVAARLQLDLPPSPEQAASEPLRLPDIRLPLGLDIGRLQLDSLVINGVEQLRDLVLAARLGRQGLQLTAVDLQRPALRLTISELSLQPHGDWPLRARARLQLPAVDARPWQLDLALDGRLLQRLELVAHSEGYLNGELRGWLQPLGEGLPLELQLTASDFRAWSSLPPSLRLTSLVLNASGTLSEGYAVQGQATLAGAEQPVALALRGSVAAGGAHVAQLQLQDAGGETLQLAGSLDWREAFAADLNLKGGAFAWQQLYPQPGVELELQQLRAALNYADSRYRGDFDLRLLSPAGPLRLVSPLQGDSGQLQLPGLRLEAGKGRAEGELALGFAEAFSWQTRLQLAELDPAYWLKELPGRIGGALASNGELRAGQLQMQADWALDGQLRRQPLSLKGQLQGDGARWQVPQLALRLGDNRVDGQGEWSDRIAGQLALALPRLDQLWPGLHGQVEGQVKLAGTPAAPQGGLSLQGAGLRYQEQRLRELALAASLDARQLASVQLDARGLHSGERDFGQLAVKGSGTPQRHSVELSLEGEPLRLALLLAGGLDSQRDWRGSLNRGAVGVAGLDWQLQQAASLERTAAGRLTLGAHCWQSAQASLCADAQRLLPDPQLRARLRGFDLARLAGALPEDFAMVGQLGGDLRLDLPASGPSGELRLDAGSGLLRLRQRADGQEQWLDVPYRQLSLISQLRPQRVDSQLRLAGPSLGTLELDTVIDPRPASRPLSGSFRLDGLDLALARPFVSQVERLEGRIDGSGQLSGSLLAPVVNGRVQLRDGHVSGGELPLTFEALQLAMTIAGQQAQVDGRWRSGAQGQGTLTGSLDWAAAPQMDLQIRGSRLPAVVEPYANVEVEVEPDLQLGLRDRQFSLGGQLAIPRGQIKVRELPAQAVTVSEDAQIVGEQPAAARMPGLKMDLRLLLGEDRLRFSGFGLSADLKGKLRIKDNLDSRGTLKLENGRYRAYGQRLTLRRAQLIFAGPIDQPLLDIEAIRTVDEVTAGLRLTGRADAPVSEVFSEPAMSQEQALSYLVLGRAPGSSGDSNVVGQAALALGLAGGAPVAGAIVERLGIRDFQLESEGSGTSSSVFASGYLSERLSLRYGVGVFEQGNIFALRYELGKKLYLEAASGLASSLDIFYKRDY</sequence>
<keyword evidence="2" id="KW-0812">Transmembrane</keyword>
<keyword evidence="3" id="KW-1133">Transmembrane helix</keyword>
<dbReference type="PANTHER" id="PTHR36985:SF1">
    <property type="entry name" value="TRANSLOCATION AND ASSEMBLY MODULE SUBUNIT TAMB"/>
    <property type="match status" value="1"/>
</dbReference>
<keyword evidence="7" id="KW-1185">Reference proteome</keyword>
<feature type="domain" description="Translocation and assembly module TamB C-terminal" evidence="5">
    <location>
        <begin position="903"/>
        <end position="1228"/>
    </location>
</feature>
<evidence type="ECO:0000313" key="7">
    <source>
        <dbReference type="Proteomes" id="UP000813068"/>
    </source>
</evidence>
<organism evidence="6 7">
    <name type="scientific">Geopseudomonas aromaticivorans</name>
    <dbReference type="NCBI Taxonomy" id="2849492"/>
    <lineage>
        <taxon>Bacteria</taxon>
        <taxon>Pseudomonadati</taxon>
        <taxon>Pseudomonadota</taxon>
        <taxon>Gammaproteobacteria</taxon>
        <taxon>Pseudomonadales</taxon>
        <taxon>Pseudomonadaceae</taxon>
        <taxon>Geopseudomonas</taxon>
    </lineage>
</organism>
<dbReference type="EMBL" id="JAHRGL010000019">
    <property type="protein sequence ID" value="MBV2133036.1"/>
    <property type="molecule type" value="Genomic_DNA"/>
</dbReference>
<accession>A0ABS6MW55</accession>
<comment type="subcellular location">
    <subcellularLocation>
        <location evidence="1">Membrane</location>
        <topology evidence="1">Single-pass membrane protein</topology>
    </subcellularLocation>
</comment>
<dbReference type="PANTHER" id="PTHR36985">
    <property type="entry name" value="TRANSLOCATION AND ASSEMBLY MODULE SUBUNIT TAMB"/>
    <property type="match status" value="1"/>
</dbReference>
<dbReference type="Proteomes" id="UP000813068">
    <property type="component" value="Unassembled WGS sequence"/>
</dbReference>
<evidence type="ECO:0000256" key="3">
    <source>
        <dbReference type="ARBA" id="ARBA00022989"/>
    </source>
</evidence>
<comment type="caution">
    <text evidence="6">The sequence shown here is derived from an EMBL/GenBank/DDBJ whole genome shotgun (WGS) entry which is preliminary data.</text>
</comment>
<keyword evidence="4" id="KW-0472">Membrane</keyword>